<dbReference type="InterPro" id="IPR013780">
    <property type="entry name" value="Glyco_hydro_b"/>
</dbReference>
<dbReference type="Proteomes" id="UP000314960">
    <property type="component" value="Chromosome"/>
</dbReference>
<evidence type="ECO:0000313" key="8">
    <source>
        <dbReference type="Proteomes" id="UP000314960"/>
    </source>
</evidence>
<dbReference type="SUPFAM" id="SSF51011">
    <property type="entry name" value="Glycosyl hydrolase domain"/>
    <property type="match status" value="1"/>
</dbReference>
<evidence type="ECO:0000256" key="5">
    <source>
        <dbReference type="ARBA" id="ARBA00023295"/>
    </source>
</evidence>
<keyword evidence="4 7" id="KW-0378">Hydrolase</keyword>
<dbReference type="KEGG" id="lhw:BSQ49_01980"/>
<dbReference type="NCBIfam" id="NF008183">
    <property type="entry name" value="PRK10933.1"/>
    <property type="match status" value="1"/>
</dbReference>
<dbReference type="InterPro" id="IPR045857">
    <property type="entry name" value="O16G_dom_2"/>
</dbReference>
<accession>A0A3S6QMF8</accession>
<dbReference type="InterPro" id="IPR006047">
    <property type="entry name" value="GH13_cat_dom"/>
</dbReference>
<dbReference type="PANTHER" id="PTHR10357">
    <property type="entry name" value="ALPHA-AMYLASE FAMILY MEMBER"/>
    <property type="match status" value="1"/>
</dbReference>
<dbReference type="FunFam" id="3.90.400.10:FF:000002">
    <property type="entry name" value="Sucrose isomerase"/>
    <property type="match status" value="1"/>
</dbReference>
<dbReference type="InterPro" id="IPR017853">
    <property type="entry name" value="GH"/>
</dbReference>
<dbReference type="Gene3D" id="2.60.40.1180">
    <property type="entry name" value="Golgi alpha-mannosidase II"/>
    <property type="match status" value="1"/>
</dbReference>
<dbReference type="GO" id="GO:0004556">
    <property type="term" value="F:alpha-amylase activity"/>
    <property type="evidence" value="ECO:0007669"/>
    <property type="project" value="TreeGrafter"/>
</dbReference>
<keyword evidence="3" id="KW-0963">Cytoplasm</keyword>
<evidence type="ECO:0000313" key="7">
    <source>
        <dbReference type="EMBL" id="AUJ29083.1"/>
    </source>
</evidence>
<evidence type="ECO:0000256" key="2">
    <source>
        <dbReference type="ARBA" id="ARBA00008061"/>
    </source>
</evidence>
<organism evidence="7 8">
    <name type="scientific">Liquorilactobacillus hordei</name>
    <dbReference type="NCBI Taxonomy" id="468911"/>
    <lineage>
        <taxon>Bacteria</taxon>
        <taxon>Bacillati</taxon>
        <taxon>Bacillota</taxon>
        <taxon>Bacilli</taxon>
        <taxon>Lactobacillales</taxon>
        <taxon>Lactobacillaceae</taxon>
        <taxon>Liquorilactobacillus</taxon>
    </lineage>
</organism>
<evidence type="ECO:0000259" key="6">
    <source>
        <dbReference type="SMART" id="SM00642"/>
    </source>
</evidence>
<feature type="domain" description="Glycosyl hydrolase family 13 catalytic" evidence="6">
    <location>
        <begin position="13"/>
        <end position="425"/>
    </location>
</feature>
<dbReference type="FunFam" id="3.20.20.80:FF:000014">
    <property type="entry name" value="Alpha,alpha-phosphotrehalase"/>
    <property type="match status" value="1"/>
</dbReference>
<proteinExistence type="inferred from homology"/>
<dbReference type="RefSeq" id="WP_141052735.1">
    <property type="nucleotide sequence ID" value="NZ_CP018176.1"/>
</dbReference>
<dbReference type="GO" id="GO:0009313">
    <property type="term" value="P:oligosaccharide catabolic process"/>
    <property type="evidence" value="ECO:0007669"/>
    <property type="project" value="TreeGrafter"/>
</dbReference>
<reference evidence="7 8" key="1">
    <citation type="submission" date="2016-11" db="EMBL/GenBank/DDBJ databases">
        <title>Interaction between Lactobacillus species and yeast in water kefir.</title>
        <authorList>
            <person name="Behr J."/>
            <person name="Xu D."/>
            <person name="Vogel R.F."/>
        </authorList>
    </citation>
    <scope>NUCLEOTIDE SEQUENCE [LARGE SCALE GENOMIC DNA]</scope>
    <source>
        <strain evidence="7 8">TMW 1.1822</strain>
    </source>
</reference>
<evidence type="ECO:0000256" key="3">
    <source>
        <dbReference type="ARBA" id="ARBA00022490"/>
    </source>
</evidence>
<dbReference type="AlphaFoldDB" id="A0A3S6QMF8"/>
<dbReference type="CDD" id="cd11333">
    <property type="entry name" value="AmyAc_SI_OligoGlu_DGase"/>
    <property type="match status" value="1"/>
</dbReference>
<protein>
    <submittedName>
        <fullName evidence="7">Glucohydrolase</fullName>
    </submittedName>
</protein>
<sequence length="557" mass="65453">MKKKWWQKAVVYQVYPRSFQDSNDDGIGDLGGVLKRLPYIKKLGVDVIWLNPVYKSPDKDNGYDISDYRSIQPKFGNMEIFDKLLAEAHRLGLRIVMDLVVNHTSDQHKWFKESQKSKDNPYRDFYIWRDGKEGKVPNNWGSFFGGSTWEYNEATKQYYLHLFAKGQPDLNWENPEVREHVWDLMKFWLDKGIDGFRMDVINFLSKPAGLPDAPNSEKAEFGSVEPMVADGPKLNEYLREMNDKVLSHYDVMSVGEMPSSTPEDAIEYTGLEAKELNMVFQFDHVTLTMNDDPRIGKWNDQPVKLVDLKKSLSKWQKALDGKGWNSLYWNNHDRARVVSRFGNDSPKYRVKSAEMLATILHMLQGTPYVYQGEELGMTNAHFENLEDYQDIESLEAYHQLVEREQLVDHDTMMRYLATESRDNARTPMQWDDSVNAGFTNGTPWMRLNKNYPEINAKNELEDQNSIFYYYQKLIELRHNSDLIIYGNYVELDPEDEEVFAYKRNYEGKTLLVIGNFTDKKIKRNYNIPEDKRMVIGNYEDSYSENELRPYEVRVYEY</sequence>
<dbReference type="Gene3D" id="3.90.400.10">
    <property type="entry name" value="Oligo-1,6-glucosidase, Domain 2"/>
    <property type="match status" value="1"/>
</dbReference>
<comment type="subcellular location">
    <subcellularLocation>
        <location evidence="1">Cytoplasm</location>
    </subcellularLocation>
</comment>
<name>A0A3S6QMF8_9LACO</name>
<dbReference type="SUPFAM" id="SSF51445">
    <property type="entry name" value="(Trans)glycosidases"/>
    <property type="match status" value="1"/>
</dbReference>
<evidence type="ECO:0000256" key="4">
    <source>
        <dbReference type="ARBA" id="ARBA00022801"/>
    </source>
</evidence>
<dbReference type="EMBL" id="CP018176">
    <property type="protein sequence ID" value="AUJ29083.1"/>
    <property type="molecule type" value="Genomic_DNA"/>
</dbReference>
<dbReference type="FunFam" id="3.20.20.80:FF:000064">
    <property type="entry name" value="Oligo-1,6-glucosidase"/>
    <property type="match status" value="1"/>
</dbReference>
<comment type="similarity">
    <text evidence="2">Belongs to the glycosyl hydrolase 13 family.</text>
</comment>
<dbReference type="GO" id="GO:0005737">
    <property type="term" value="C:cytoplasm"/>
    <property type="evidence" value="ECO:0007669"/>
    <property type="project" value="UniProtKB-SubCell"/>
</dbReference>
<dbReference type="PANTHER" id="PTHR10357:SF184">
    <property type="entry name" value="OLIGO-1,6-GLUCOSIDASE 1"/>
    <property type="match status" value="1"/>
</dbReference>
<dbReference type="SMART" id="SM00642">
    <property type="entry name" value="Aamy"/>
    <property type="match status" value="1"/>
</dbReference>
<keyword evidence="5" id="KW-0326">Glycosidase</keyword>
<gene>
    <name evidence="7" type="ORF">BSQ49_01980</name>
</gene>
<evidence type="ECO:0000256" key="1">
    <source>
        <dbReference type="ARBA" id="ARBA00004496"/>
    </source>
</evidence>
<dbReference type="FunFam" id="2.60.40.1180:FF:000007">
    <property type="entry name" value="Sucrose isomerase"/>
    <property type="match status" value="1"/>
</dbReference>
<dbReference type="Pfam" id="PF00128">
    <property type="entry name" value="Alpha-amylase"/>
    <property type="match status" value="1"/>
</dbReference>
<dbReference type="Gene3D" id="3.20.20.80">
    <property type="entry name" value="Glycosidases"/>
    <property type="match status" value="1"/>
</dbReference>